<evidence type="ECO:0000256" key="1">
    <source>
        <dbReference type="ARBA" id="ARBA00057242"/>
    </source>
</evidence>
<dbReference type="RefSeq" id="WP_101301452.1">
    <property type="nucleotide sequence ID" value="NZ_NXGX01000003.1"/>
</dbReference>
<evidence type="ECO:0000313" key="5">
    <source>
        <dbReference type="Proteomes" id="UP000233332"/>
    </source>
</evidence>
<dbReference type="PANTHER" id="PTHR13696">
    <property type="entry name" value="P-LOOP CONTAINING NUCLEOSIDE TRIPHOSPHATE HYDROLASE"/>
    <property type="match status" value="1"/>
</dbReference>
<accession>A0A2N3L7Y3</accession>
<comment type="function">
    <text evidence="1">Involved in chromosome partition. Localize to both poles of the predivisional cell following completion of DNA replication.</text>
</comment>
<dbReference type="Gene3D" id="3.40.50.300">
    <property type="entry name" value="P-loop containing nucleotide triphosphate hydrolases"/>
    <property type="match status" value="1"/>
</dbReference>
<dbReference type="InterPro" id="IPR050678">
    <property type="entry name" value="DNA_Partitioning_ATPase"/>
</dbReference>
<evidence type="ECO:0000259" key="3">
    <source>
        <dbReference type="Pfam" id="PF13614"/>
    </source>
</evidence>
<feature type="domain" description="AAA" evidence="3">
    <location>
        <begin position="21"/>
        <end position="196"/>
    </location>
</feature>
<dbReference type="Proteomes" id="UP000233332">
    <property type="component" value="Unassembled WGS sequence"/>
</dbReference>
<protein>
    <recommendedName>
        <fullName evidence="2">Chromosome partitioning protein ParA</fullName>
    </recommendedName>
</protein>
<gene>
    <name evidence="4" type="ORF">COO92_08855</name>
</gene>
<dbReference type="FunFam" id="3.40.50.300:FF:000285">
    <property type="entry name" value="Sporulation initiation inhibitor Soj"/>
    <property type="match status" value="1"/>
</dbReference>
<sequence>MTDVIDLPLSTKAKGEGHRPRIISVANQKGGVGKTTTTINLATALAAVNQRVLIVDLDPQGNASTGLGLRPSDRQISSYDVLINGNTLEEARIDTPIPRLSIVPAGMDLTGAEIELVDFERRETQLKESLARLPHDVDYVLIDCPPSLGLLTLNALVASDAVLVPLQCEFFALEGISHLVRTIKRVKKAFNPDLEIQGIVLTMYDKRNNLSAQVANDVRDYFGDVVYRTVIPRNVRVSEAPSHGTPVLVYDMKCPGSRAYLNLASEVLKREGVKA</sequence>
<keyword evidence="5" id="KW-1185">Reference proteome</keyword>
<dbReference type="CDD" id="cd02042">
    <property type="entry name" value="ParAB_family"/>
    <property type="match status" value="1"/>
</dbReference>
<dbReference type="InterPro" id="IPR025669">
    <property type="entry name" value="AAA_dom"/>
</dbReference>
<dbReference type="PANTHER" id="PTHR13696:SF52">
    <property type="entry name" value="PARA FAMILY PROTEIN CT_582"/>
    <property type="match status" value="1"/>
</dbReference>
<comment type="caution">
    <text evidence="4">The sequence shown here is derived from an EMBL/GenBank/DDBJ whole genome shotgun (WGS) entry which is preliminary data.</text>
</comment>
<name>A0A2N3L7Y3_9PROT</name>
<evidence type="ECO:0000256" key="2">
    <source>
        <dbReference type="ARBA" id="ARBA00074747"/>
    </source>
</evidence>
<dbReference type="SUPFAM" id="SSF52540">
    <property type="entry name" value="P-loop containing nucleoside triphosphate hydrolases"/>
    <property type="match status" value="1"/>
</dbReference>
<dbReference type="AlphaFoldDB" id="A0A2N3L7Y3"/>
<reference evidence="4 5" key="1">
    <citation type="submission" date="2017-09" db="EMBL/GenBank/DDBJ databases">
        <title>Biodiversity and function of Thalassospira species in the particle-attached aromatic-hydrocarbon-degrading consortia from the surface seawater of the China South Sea.</title>
        <authorList>
            <person name="Dong C."/>
            <person name="Lai Q."/>
            <person name="Shao Z."/>
        </authorList>
    </citation>
    <scope>NUCLEOTIDE SEQUENCE [LARGE SCALE GENOMIC DNA]</scope>
    <source>
        <strain evidence="4 5">139Z-12</strain>
    </source>
</reference>
<evidence type="ECO:0000313" key="4">
    <source>
        <dbReference type="EMBL" id="PKR58941.1"/>
    </source>
</evidence>
<organism evidence="4 5">
    <name type="scientific">Thalassospira lohafexi</name>
    <dbReference type="NCBI Taxonomy" id="744227"/>
    <lineage>
        <taxon>Bacteria</taxon>
        <taxon>Pseudomonadati</taxon>
        <taxon>Pseudomonadota</taxon>
        <taxon>Alphaproteobacteria</taxon>
        <taxon>Rhodospirillales</taxon>
        <taxon>Thalassospiraceae</taxon>
        <taxon>Thalassospira</taxon>
    </lineage>
</organism>
<dbReference type="EMBL" id="NXGX01000003">
    <property type="protein sequence ID" value="PKR58941.1"/>
    <property type="molecule type" value="Genomic_DNA"/>
</dbReference>
<dbReference type="Pfam" id="PF13614">
    <property type="entry name" value="AAA_31"/>
    <property type="match status" value="1"/>
</dbReference>
<dbReference type="InterPro" id="IPR027417">
    <property type="entry name" value="P-loop_NTPase"/>
</dbReference>
<proteinExistence type="predicted"/>